<dbReference type="InterPro" id="IPR015422">
    <property type="entry name" value="PyrdxlP-dep_Trfase_small"/>
</dbReference>
<feature type="domain" description="Aminotransferase class V" evidence="6">
    <location>
        <begin position="29"/>
        <end position="419"/>
    </location>
</feature>
<proteinExistence type="inferred from homology"/>
<evidence type="ECO:0000256" key="2">
    <source>
        <dbReference type="ARBA" id="ARBA00010447"/>
    </source>
</evidence>
<evidence type="ECO:0000256" key="4">
    <source>
        <dbReference type="ARBA" id="ARBA00050776"/>
    </source>
</evidence>
<dbReference type="GO" id="GO:0016829">
    <property type="term" value="F:lyase activity"/>
    <property type="evidence" value="ECO:0007669"/>
    <property type="project" value="UniProtKB-KW"/>
</dbReference>
<gene>
    <name evidence="7" type="ORF">EDC18_102304</name>
</gene>
<dbReference type="SUPFAM" id="SSF53383">
    <property type="entry name" value="PLP-dependent transferases"/>
    <property type="match status" value="1"/>
</dbReference>
<evidence type="ECO:0000256" key="3">
    <source>
        <dbReference type="ARBA" id="ARBA00022898"/>
    </source>
</evidence>
<comment type="caution">
    <text evidence="7">The sequence shown here is derived from an EMBL/GenBank/DDBJ whole genome shotgun (WGS) entry which is preliminary data.</text>
</comment>
<dbReference type="InterPro" id="IPR000192">
    <property type="entry name" value="Aminotrans_V_dom"/>
</dbReference>
<dbReference type="PANTHER" id="PTHR43586">
    <property type="entry name" value="CYSTEINE DESULFURASE"/>
    <property type="match status" value="1"/>
</dbReference>
<dbReference type="AlphaFoldDB" id="A0A4V2V0I7"/>
<keyword evidence="7" id="KW-0456">Lyase</keyword>
<accession>A0A4V2V0I7</accession>
<dbReference type="InterPro" id="IPR020578">
    <property type="entry name" value="Aminotrans_V_PyrdxlP_BS"/>
</dbReference>
<evidence type="ECO:0000313" key="7">
    <source>
        <dbReference type="EMBL" id="TCT16287.1"/>
    </source>
</evidence>
<evidence type="ECO:0000259" key="6">
    <source>
        <dbReference type="Pfam" id="PF00266"/>
    </source>
</evidence>
<evidence type="ECO:0000256" key="5">
    <source>
        <dbReference type="RuleBase" id="RU004504"/>
    </source>
</evidence>
<dbReference type="InterPro" id="IPR015424">
    <property type="entry name" value="PyrdxlP-dep_Trfase"/>
</dbReference>
<dbReference type="PROSITE" id="PS00595">
    <property type="entry name" value="AA_TRANSFER_CLASS_5"/>
    <property type="match status" value="1"/>
</dbReference>
<protein>
    <submittedName>
        <fullName evidence="7">Selenocysteine lyase/cysteine desulfurase</fullName>
    </submittedName>
</protein>
<evidence type="ECO:0000313" key="8">
    <source>
        <dbReference type="Proteomes" id="UP000294902"/>
    </source>
</evidence>
<dbReference type="PANTHER" id="PTHR43586:SF8">
    <property type="entry name" value="CYSTEINE DESULFURASE 1, CHLOROPLASTIC"/>
    <property type="match status" value="1"/>
</dbReference>
<sequence>MKSFDNFRDIIIGIDTKVPIENGGYTQSINFDNAATTPPIKPVLDAINNFSPWYSSIHRGTGFKSKLSSSVYDSARETIAAFVGANLLDDTVIFVKNATEAINKLSFRLFETIGTGVVLSSSMEHHSNDLPWRNKYLTDFIETDENGALDIDDLECKLLRYNGRVKLVTVTGASNVTGYINPIYDIAKIVHKYGAKLAVDGAQLVPHMPINIRKDNPLEHIDFLVFSAHKMYAPFGTGVLIGPKSFFKIGVPEIVGGGTVKVVTKNTVVWDDPPNKEEAGSPNIMGVIALEAAIKTLQRMSLSKILQHEKSLTNYTLIRLKEIPEVTLYGNQDSSFHRVGIIPFNINNVHHNIVAEALSNEAGIAVRSGCFCAQPYVQKLLAIPPEQLMYSIRYPNSPHPGLVRISFGFYNTITEVDTLINALQEIVSNKETYIKKYTKKIPN</sequence>
<dbReference type="InterPro" id="IPR015421">
    <property type="entry name" value="PyrdxlP-dep_Trfase_major"/>
</dbReference>
<name>A0A4V2V0I7_9FIRM</name>
<dbReference type="Proteomes" id="UP000294902">
    <property type="component" value="Unassembled WGS sequence"/>
</dbReference>
<dbReference type="Gene3D" id="3.40.640.10">
    <property type="entry name" value="Type I PLP-dependent aspartate aminotransferase-like (Major domain)"/>
    <property type="match status" value="1"/>
</dbReference>
<reference evidence="7 8" key="1">
    <citation type="submission" date="2019-03" db="EMBL/GenBank/DDBJ databases">
        <title>Genomic Encyclopedia of Type Strains, Phase IV (KMG-IV): sequencing the most valuable type-strain genomes for metagenomic binning, comparative biology and taxonomic classification.</title>
        <authorList>
            <person name="Goeker M."/>
        </authorList>
    </citation>
    <scope>NUCLEOTIDE SEQUENCE [LARGE SCALE GENOMIC DNA]</scope>
    <source>
        <strain evidence="7 8">DSM 24629</strain>
    </source>
</reference>
<dbReference type="OrthoDB" id="9804366at2"/>
<keyword evidence="3" id="KW-0663">Pyridoxal phosphate</keyword>
<comment type="catalytic activity">
    <reaction evidence="4">
        <text>(sulfur carrier)-H + L-cysteine = (sulfur carrier)-SH + L-alanine</text>
        <dbReference type="Rhea" id="RHEA:43892"/>
        <dbReference type="Rhea" id="RHEA-COMP:14737"/>
        <dbReference type="Rhea" id="RHEA-COMP:14739"/>
        <dbReference type="ChEBI" id="CHEBI:29917"/>
        <dbReference type="ChEBI" id="CHEBI:35235"/>
        <dbReference type="ChEBI" id="CHEBI:57972"/>
        <dbReference type="ChEBI" id="CHEBI:64428"/>
        <dbReference type="EC" id="2.8.1.7"/>
    </reaction>
</comment>
<comment type="similarity">
    <text evidence="2">Belongs to the class-V pyridoxal-phosphate-dependent aminotransferase family. Csd subfamily.</text>
</comment>
<dbReference type="Pfam" id="PF00266">
    <property type="entry name" value="Aminotran_5"/>
    <property type="match status" value="1"/>
</dbReference>
<organism evidence="7 8">
    <name type="scientific">Natranaerovirga pectinivora</name>
    <dbReference type="NCBI Taxonomy" id="682400"/>
    <lineage>
        <taxon>Bacteria</taxon>
        <taxon>Bacillati</taxon>
        <taxon>Bacillota</taxon>
        <taxon>Clostridia</taxon>
        <taxon>Lachnospirales</taxon>
        <taxon>Natranaerovirgaceae</taxon>
        <taxon>Natranaerovirga</taxon>
    </lineage>
</organism>
<comment type="cofactor">
    <cofactor evidence="1 5">
        <name>pyridoxal 5'-phosphate</name>
        <dbReference type="ChEBI" id="CHEBI:597326"/>
    </cofactor>
</comment>
<dbReference type="GO" id="GO:0031071">
    <property type="term" value="F:cysteine desulfurase activity"/>
    <property type="evidence" value="ECO:0007669"/>
    <property type="project" value="UniProtKB-EC"/>
</dbReference>
<dbReference type="RefSeq" id="WP_132250569.1">
    <property type="nucleotide sequence ID" value="NZ_SMAL01000002.1"/>
</dbReference>
<keyword evidence="8" id="KW-1185">Reference proteome</keyword>
<dbReference type="Gene3D" id="3.90.1150.10">
    <property type="entry name" value="Aspartate Aminotransferase, domain 1"/>
    <property type="match status" value="1"/>
</dbReference>
<evidence type="ECO:0000256" key="1">
    <source>
        <dbReference type="ARBA" id="ARBA00001933"/>
    </source>
</evidence>
<dbReference type="EMBL" id="SMAL01000002">
    <property type="protein sequence ID" value="TCT16287.1"/>
    <property type="molecule type" value="Genomic_DNA"/>
</dbReference>